<protein>
    <submittedName>
        <fullName evidence="3">Uncharacterized protein</fullName>
    </submittedName>
</protein>
<feature type="compositionally biased region" description="Gly residues" evidence="1">
    <location>
        <begin position="35"/>
        <end position="49"/>
    </location>
</feature>
<evidence type="ECO:0000313" key="3">
    <source>
        <dbReference type="EMBL" id="MDQ0443688.1"/>
    </source>
</evidence>
<feature type="chain" id="PRO_5046745274" evidence="2">
    <location>
        <begin position="23"/>
        <end position="209"/>
    </location>
</feature>
<dbReference type="Proteomes" id="UP001236369">
    <property type="component" value="Unassembled WGS sequence"/>
</dbReference>
<name>A0ABU0HMY3_9HYPH</name>
<feature type="region of interest" description="Disordered" evidence="1">
    <location>
        <begin position="35"/>
        <end position="54"/>
    </location>
</feature>
<proteinExistence type="predicted"/>
<dbReference type="RefSeq" id="WP_238252540.1">
    <property type="nucleotide sequence ID" value="NZ_BPQX01000055.1"/>
</dbReference>
<evidence type="ECO:0000256" key="2">
    <source>
        <dbReference type="SAM" id="SignalP"/>
    </source>
</evidence>
<keyword evidence="2" id="KW-0732">Signal</keyword>
<organism evidence="3 4">
    <name type="scientific">Methylobacterium persicinum</name>
    <dbReference type="NCBI Taxonomy" id="374426"/>
    <lineage>
        <taxon>Bacteria</taxon>
        <taxon>Pseudomonadati</taxon>
        <taxon>Pseudomonadota</taxon>
        <taxon>Alphaproteobacteria</taxon>
        <taxon>Hyphomicrobiales</taxon>
        <taxon>Methylobacteriaceae</taxon>
        <taxon>Methylobacterium</taxon>
    </lineage>
</organism>
<evidence type="ECO:0000313" key="4">
    <source>
        <dbReference type="Proteomes" id="UP001236369"/>
    </source>
</evidence>
<feature type="signal peptide" evidence="2">
    <location>
        <begin position="1"/>
        <end position="22"/>
    </location>
</feature>
<evidence type="ECO:0000256" key="1">
    <source>
        <dbReference type="SAM" id="MobiDB-lite"/>
    </source>
</evidence>
<gene>
    <name evidence="3" type="ORF">QO016_003193</name>
</gene>
<feature type="region of interest" description="Disordered" evidence="1">
    <location>
        <begin position="182"/>
        <end position="209"/>
    </location>
</feature>
<reference evidence="3 4" key="1">
    <citation type="submission" date="2023-07" db="EMBL/GenBank/DDBJ databases">
        <title>Genomic Encyclopedia of Type Strains, Phase IV (KMG-IV): sequencing the most valuable type-strain genomes for metagenomic binning, comparative biology and taxonomic classification.</title>
        <authorList>
            <person name="Goeker M."/>
        </authorList>
    </citation>
    <scope>NUCLEOTIDE SEQUENCE [LARGE SCALE GENOMIC DNA]</scope>
    <source>
        <strain evidence="3 4">DSM 19562</strain>
    </source>
</reference>
<feature type="compositionally biased region" description="Basic residues" evidence="1">
    <location>
        <begin position="196"/>
        <end position="209"/>
    </location>
</feature>
<accession>A0ABU0HMY3</accession>
<sequence length="209" mass="20581">MRIPLSVAALVFASLLATDARAQLVSGNNNGNAGSGVGSSNGNGNGNGNGSNNAVSTGNLTSAVNIRNHRQAPAIVAPGLAAAGIESCLGSTSVGGAGPGFGVTIGGTTTDRGCNLRLYSRTLYALGHRVAATQILCNDPDVAQALLAEGIRCRVGVGAQVQEAAGGFVAGAVADGGADIAGGYDVDAAERDPGTPRRRSRRTRAAASP</sequence>
<comment type="caution">
    <text evidence="3">The sequence shown here is derived from an EMBL/GenBank/DDBJ whole genome shotgun (WGS) entry which is preliminary data.</text>
</comment>
<dbReference type="EMBL" id="JAUSVV010000007">
    <property type="protein sequence ID" value="MDQ0443688.1"/>
    <property type="molecule type" value="Genomic_DNA"/>
</dbReference>
<keyword evidence="4" id="KW-1185">Reference proteome</keyword>